<dbReference type="GO" id="GO:0005886">
    <property type="term" value="C:plasma membrane"/>
    <property type="evidence" value="ECO:0007669"/>
    <property type="project" value="UniProtKB-SubCell"/>
</dbReference>
<sequence>MAIAPTAYRPAQIWLHWIVVIGVILQIGFNSAIVAVVDAREAGQVPTDADITWAWFHVGIGSVILLSVIARLVLRFRHGVPGHAPGTSAAQARIASIMHNTLYGLLLAMVVTGMLTWNEIVPLGGLHFALSTALFFAALAHGLAAIFNQFVRKDGTLARMVPALRK</sequence>
<dbReference type="Proteomes" id="UP000598196">
    <property type="component" value="Unassembled WGS sequence"/>
</dbReference>
<comment type="similarity">
    <text evidence="12">Belongs to the cytochrome b561 family.</text>
</comment>
<evidence type="ECO:0000256" key="2">
    <source>
        <dbReference type="ARBA" id="ARBA00004651"/>
    </source>
</evidence>
<dbReference type="PANTHER" id="PTHR30529:SF7">
    <property type="entry name" value="CYTOCHROME B561 BACTERIAL_NI-HYDROGENASE DOMAIN-CONTAINING PROTEIN"/>
    <property type="match status" value="1"/>
</dbReference>
<dbReference type="SUPFAM" id="SSF81342">
    <property type="entry name" value="Transmembrane di-heme cytochromes"/>
    <property type="match status" value="1"/>
</dbReference>
<keyword evidence="10" id="KW-0408">Iron</keyword>
<proteinExistence type="inferred from homology"/>
<keyword evidence="7" id="KW-0479">Metal-binding</keyword>
<feature type="transmembrane region" description="Helical" evidence="13">
    <location>
        <begin position="94"/>
        <end position="116"/>
    </location>
</feature>
<comment type="caution">
    <text evidence="15">The sequence shown here is derived from an EMBL/GenBank/DDBJ whole genome shotgun (WGS) entry which is preliminary data.</text>
</comment>
<keyword evidence="9 13" id="KW-1133">Transmembrane helix</keyword>
<comment type="cofactor">
    <cofactor evidence="1">
        <name>heme b</name>
        <dbReference type="ChEBI" id="CHEBI:60344"/>
    </cofactor>
</comment>
<dbReference type="InterPro" id="IPR016174">
    <property type="entry name" value="Di-haem_cyt_TM"/>
</dbReference>
<protein>
    <submittedName>
        <fullName evidence="15">Cytochrome b</fullName>
    </submittedName>
</protein>
<evidence type="ECO:0000256" key="9">
    <source>
        <dbReference type="ARBA" id="ARBA00022989"/>
    </source>
</evidence>
<evidence type="ECO:0000256" key="10">
    <source>
        <dbReference type="ARBA" id="ARBA00023004"/>
    </source>
</evidence>
<evidence type="ECO:0000256" key="7">
    <source>
        <dbReference type="ARBA" id="ARBA00022723"/>
    </source>
</evidence>
<evidence type="ECO:0000256" key="11">
    <source>
        <dbReference type="ARBA" id="ARBA00023136"/>
    </source>
</evidence>
<evidence type="ECO:0000313" key="16">
    <source>
        <dbReference type="Proteomes" id="UP000598196"/>
    </source>
</evidence>
<evidence type="ECO:0000256" key="6">
    <source>
        <dbReference type="ARBA" id="ARBA00022692"/>
    </source>
</evidence>
<evidence type="ECO:0000256" key="13">
    <source>
        <dbReference type="SAM" id="Phobius"/>
    </source>
</evidence>
<dbReference type="GO" id="GO:0009055">
    <property type="term" value="F:electron transfer activity"/>
    <property type="evidence" value="ECO:0007669"/>
    <property type="project" value="InterPro"/>
</dbReference>
<dbReference type="OrthoDB" id="8156287at2"/>
<dbReference type="AlphaFoldDB" id="A0A917YIQ9"/>
<dbReference type="RefSeq" id="WP_146284796.1">
    <property type="nucleotide sequence ID" value="NZ_BMLP01000001.1"/>
</dbReference>
<dbReference type="GO" id="GO:0046872">
    <property type="term" value="F:metal ion binding"/>
    <property type="evidence" value="ECO:0007669"/>
    <property type="project" value="UniProtKB-KW"/>
</dbReference>
<keyword evidence="3" id="KW-0813">Transport</keyword>
<feature type="domain" description="Cytochrome b561 bacterial/Ni-hydrogenase" evidence="14">
    <location>
        <begin position="8"/>
        <end position="162"/>
    </location>
</feature>
<evidence type="ECO:0000256" key="3">
    <source>
        <dbReference type="ARBA" id="ARBA00022448"/>
    </source>
</evidence>
<dbReference type="GO" id="GO:0022904">
    <property type="term" value="P:respiratory electron transport chain"/>
    <property type="evidence" value="ECO:0007669"/>
    <property type="project" value="InterPro"/>
</dbReference>
<evidence type="ECO:0000256" key="12">
    <source>
        <dbReference type="ARBA" id="ARBA00037975"/>
    </source>
</evidence>
<dbReference type="GO" id="GO:0020037">
    <property type="term" value="F:heme binding"/>
    <property type="evidence" value="ECO:0007669"/>
    <property type="project" value="TreeGrafter"/>
</dbReference>
<feature type="transmembrane region" description="Helical" evidence="13">
    <location>
        <begin position="128"/>
        <end position="151"/>
    </location>
</feature>
<evidence type="ECO:0000313" key="15">
    <source>
        <dbReference type="EMBL" id="GGO30330.1"/>
    </source>
</evidence>
<dbReference type="PANTHER" id="PTHR30529">
    <property type="entry name" value="CYTOCHROME B561"/>
    <property type="match status" value="1"/>
</dbReference>
<accession>A0A917YIQ9</accession>
<evidence type="ECO:0000259" key="14">
    <source>
        <dbReference type="Pfam" id="PF01292"/>
    </source>
</evidence>
<evidence type="ECO:0000256" key="1">
    <source>
        <dbReference type="ARBA" id="ARBA00001970"/>
    </source>
</evidence>
<keyword evidence="16" id="KW-1185">Reference proteome</keyword>
<keyword evidence="4" id="KW-1003">Cell membrane</keyword>
<feature type="transmembrane region" description="Helical" evidence="13">
    <location>
        <begin position="12"/>
        <end position="33"/>
    </location>
</feature>
<comment type="subcellular location">
    <subcellularLocation>
        <location evidence="2">Cell membrane</location>
        <topology evidence="2">Multi-pass membrane protein</topology>
    </subcellularLocation>
</comment>
<evidence type="ECO:0000256" key="8">
    <source>
        <dbReference type="ARBA" id="ARBA00022982"/>
    </source>
</evidence>
<feature type="transmembrane region" description="Helical" evidence="13">
    <location>
        <begin position="53"/>
        <end position="74"/>
    </location>
</feature>
<name>A0A917YIQ9_9RHOB</name>
<evidence type="ECO:0000256" key="5">
    <source>
        <dbReference type="ARBA" id="ARBA00022617"/>
    </source>
</evidence>
<gene>
    <name evidence="15" type="ORF">GCM10010991_15090</name>
</gene>
<dbReference type="Pfam" id="PF01292">
    <property type="entry name" value="Ni_hydr_CYTB"/>
    <property type="match status" value="1"/>
</dbReference>
<keyword evidence="6 13" id="KW-0812">Transmembrane</keyword>
<keyword evidence="5" id="KW-0349">Heme</keyword>
<dbReference type="EMBL" id="BMLP01000001">
    <property type="protein sequence ID" value="GGO30330.1"/>
    <property type="molecule type" value="Genomic_DNA"/>
</dbReference>
<evidence type="ECO:0000256" key="4">
    <source>
        <dbReference type="ARBA" id="ARBA00022475"/>
    </source>
</evidence>
<organism evidence="15 16">
    <name type="scientific">Gemmobacter aquaticus</name>
    <dbReference type="NCBI Taxonomy" id="490185"/>
    <lineage>
        <taxon>Bacteria</taxon>
        <taxon>Pseudomonadati</taxon>
        <taxon>Pseudomonadota</taxon>
        <taxon>Alphaproteobacteria</taxon>
        <taxon>Rhodobacterales</taxon>
        <taxon>Paracoccaceae</taxon>
        <taxon>Gemmobacter</taxon>
    </lineage>
</organism>
<dbReference type="InterPro" id="IPR011577">
    <property type="entry name" value="Cyt_b561_bac/Ni-Hgenase"/>
</dbReference>
<keyword evidence="8" id="KW-0249">Electron transport</keyword>
<keyword evidence="11 13" id="KW-0472">Membrane</keyword>
<dbReference type="InterPro" id="IPR052168">
    <property type="entry name" value="Cytochrome_b561_oxidase"/>
</dbReference>
<reference evidence="15 16" key="1">
    <citation type="journal article" date="2014" name="Int. J. Syst. Evol. Microbiol.">
        <title>Complete genome sequence of Corynebacterium casei LMG S-19264T (=DSM 44701T), isolated from a smear-ripened cheese.</title>
        <authorList>
            <consortium name="US DOE Joint Genome Institute (JGI-PGF)"/>
            <person name="Walter F."/>
            <person name="Albersmeier A."/>
            <person name="Kalinowski J."/>
            <person name="Ruckert C."/>
        </authorList>
    </citation>
    <scope>NUCLEOTIDE SEQUENCE [LARGE SCALE GENOMIC DNA]</scope>
    <source>
        <strain evidence="15 16">CGMCC 1.7029</strain>
    </source>
</reference>